<protein>
    <submittedName>
        <fullName evidence="1">Uncharacterized protein</fullName>
    </submittedName>
</protein>
<name>A0A0K2VDT2_LEPSM</name>
<reference evidence="1" key="1">
    <citation type="submission" date="2014-05" db="EMBL/GenBank/DDBJ databases">
        <authorList>
            <person name="Chronopoulou M."/>
        </authorList>
    </citation>
    <scope>NUCLEOTIDE SEQUENCE</scope>
    <source>
        <tissue evidence="1">Whole organism</tissue>
    </source>
</reference>
<dbReference type="EMBL" id="HACA01031164">
    <property type="protein sequence ID" value="CDW48525.1"/>
    <property type="molecule type" value="Transcribed_RNA"/>
</dbReference>
<accession>A0A0K2VDT2</accession>
<proteinExistence type="predicted"/>
<organism evidence="1">
    <name type="scientific">Lepeophtheirus salmonis</name>
    <name type="common">Salmon louse</name>
    <name type="synonym">Caligus salmonis</name>
    <dbReference type="NCBI Taxonomy" id="72036"/>
    <lineage>
        <taxon>Eukaryota</taxon>
        <taxon>Metazoa</taxon>
        <taxon>Ecdysozoa</taxon>
        <taxon>Arthropoda</taxon>
        <taxon>Crustacea</taxon>
        <taxon>Multicrustacea</taxon>
        <taxon>Hexanauplia</taxon>
        <taxon>Copepoda</taxon>
        <taxon>Siphonostomatoida</taxon>
        <taxon>Caligidae</taxon>
        <taxon>Lepeophtheirus</taxon>
    </lineage>
</organism>
<sequence>MFDFHNDFNTDVIVDELLCIMSKHVFLA</sequence>
<evidence type="ECO:0000313" key="1">
    <source>
        <dbReference type="EMBL" id="CDW48525.1"/>
    </source>
</evidence>
<dbReference type="AlphaFoldDB" id="A0A0K2VDT2"/>